<evidence type="ECO:0000313" key="2">
    <source>
        <dbReference type="Proteomes" id="UP000253689"/>
    </source>
</evidence>
<dbReference type="RefSeq" id="WP_114564327.1">
    <property type="nucleotide sequence ID" value="NZ_CP031088.1"/>
</dbReference>
<name>A0A345DMF3_9MOLU</name>
<proteinExistence type="predicted"/>
<dbReference type="EMBL" id="CP031088">
    <property type="protein sequence ID" value="AXF95391.1"/>
    <property type="molecule type" value="Genomic_DNA"/>
</dbReference>
<organism evidence="1 2">
    <name type="scientific">Spiroplasma phoeniceum P40</name>
    <dbReference type="NCBI Taxonomy" id="1276259"/>
    <lineage>
        <taxon>Bacteria</taxon>
        <taxon>Bacillati</taxon>
        <taxon>Mycoplasmatota</taxon>
        <taxon>Mollicutes</taxon>
        <taxon>Entomoplasmatales</taxon>
        <taxon>Spiroplasmataceae</taxon>
        <taxon>Spiroplasma</taxon>
    </lineage>
</organism>
<dbReference type="AlphaFoldDB" id="A0A345DMF3"/>
<gene>
    <name evidence="1" type="ORF">SDAV_00397</name>
</gene>
<accession>A0A345DMF3</accession>
<keyword evidence="2" id="KW-1185">Reference proteome</keyword>
<dbReference type="KEGG" id="sphh:SDAV_00397"/>
<sequence length="143" mass="17369">MKIKINKLTWTIINIIYFLTKDKNIFIKKITNLFFNPSTLIKLTSTVLKSFAALIWNHFIDYFTWFQKLRIDESIRITSFTKNPEGYWYGNNPELYNHIVDSNNIIINWETFHNRKIEGNSENLTYQHAEFKRRKRIYNKQLI</sequence>
<dbReference type="Proteomes" id="UP000253689">
    <property type="component" value="Chromosome"/>
</dbReference>
<evidence type="ECO:0000313" key="1">
    <source>
        <dbReference type="EMBL" id="AXF95391.1"/>
    </source>
</evidence>
<reference evidence="2" key="1">
    <citation type="submission" date="2018-07" db="EMBL/GenBank/DDBJ databases">
        <title>Complete Genome Sequence of Spiroplasma phoeniceum.</title>
        <authorList>
            <person name="Davis R.E."/>
            <person name="Shao J.Y."/>
            <person name="Zhao Y."/>
            <person name="Silver A."/>
            <person name="Stump z."/>
            <person name="Gasparich G."/>
        </authorList>
    </citation>
    <scope>NUCLEOTIDE SEQUENCE [LARGE SCALE GENOMIC DNA]</scope>
    <source>
        <strain evidence="2">P40</strain>
    </source>
</reference>
<protein>
    <submittedName>
        <fullName evidence="1">Uncharacterized protein</fullName>
    </submittedName>
</protein>